<evidence type="ECO:0000259" key="3">
    <source>
        <dbReference type="PROSITE" id="PS50158"/>
    </source>
</evidence>
<dbReference type="Pfam" id="PF02023">
    <property type="entry name" value="SCAN"/>
    <property type="match status" value="1"/>
</dbReference>
<dbReference type="InterPro" id="IPR001878">
    <property type="entry name" value="Znf_CCHC"/>
</dbReference>
<dbReference type="Proteomes" id="UP000694865">
    <property type="component" value="Unplaced"/>
</dbReference>
<accession>A0ABM0LW58</accession>
<dbReference type="PROSITE" id="PS50158">
    <property type="entry name" value="ZF_CCHC"/>
    <property type="match status" value="1"/>
</dbReference>
<dbReference type="Gene3D" id="4.10.60.10">
    <property type="entry name" value="Zinc finger, CCHC-type"/>
    <property type="match status" value="1"/>
</dbReference>
<dbReference type="RefSeq" id="XP_006811999.1">
    <property type="nucleotide sequence ID" value="XM_006811936.1"/>
</dbReference>
<dbReference type="Pfam" id="PF00098">
    <property type="entry name" value="zf-CCHC"/>
    <property type="match status" value="1"/>
</dbReference>
<dbReference type="Gene3D" id="3.30.420.10">
    <property type="entry name" value="Ribonuclease H-like superfamily/Ribonuclease H"/>
    <property type="match status" value="2"/>
</dbReference>
<name>A0ABM0LW58_SACKO</name>
<evidence type="ECO:0000313" key="4">
    <source>
        <dbReference type="Proteomes" id="UP000694865"/>
    </source>
</evidence>
<proteinExistence type="predicted"/>
<dbReference type="SUPFAM" id="SSF53098">
    <property type="entry name" value="Ribonuclease H-like"/>
    <property type="match status" value="1"/>
</dbReference>
<feature type="non-terminal residue" evidence="5">
    <location>
        <position position="804"/>
    </location>
</feature>
<keyword evidence="4" id="KW-1185">Reference proteome</keyword>
<evidence type="ECO:0000256" key="1">
    <source>
        <dbReference type="PROSITE-ProRule" id="PRU00047"/>
    </source>
</evidence>
<dbReference type="PANTHER" id="PTHR46888">
    <property type="entry name" value="ZINC KNUCKLE DOMAINCONTAINING PROTEIN-RELATED"/>
    <property type="match status" value="1"/>
</dbReference>
<dbReference type="Gene3D" id="1.10.340.70">
    <property type="match status" value="1"/>
</dbReference>
<keyword evidence="1" id="KW-0862">Zinc</keyword>
<dbReference type="Gene3D" id="1.10.4020.10">
    <property type="entry name" value="DNA breaking-rejoining enzymes"/>
    <property type="match status" value="1"/>
</dbReference>
<dbReference type="Pfam" id="PF17921">
    <property type="entry name" value="Integrase_H2C2"/>
    <property type="match status" value="1"/>
</dbReference>
<dbReference type="SUPFAM" id="SSF47353">
    <property type="entry name" value="Retrovirus capsid dimerization domain-like"/>
    <property type="match status" value="1"/>
</dbReference>
<dbReference type="InterPro" id="IPR003309">
    <property type="entry name" value="SCAN_dom"/>
</dbReference>
<dbReference type="SMART" id="SM00343">
    <property type="entry name" value="ZnF_C2HC"/>
    <property type="match status" value="1"/>
</dbReference>
<dbReference type="CDD" id="cd00303">
    <property type="entry name" value="retropepsin_like"/>
    <property type="match status" value="1"/>
</dbReference>
<feature type="region of interest" description="Disordered" evidence="2">
    <location>
        <begin position="153"/>
        <end position="186"/>
    </location>
</feature>
<dbReference type="InterPro" id="IPR041588">
    <property type="entry name" value="Integrase_H2C2"/>
</dbReference>
<evidence type="ECO:0000313" key="5">
    <source>
        <dbReference type="RefSeq" id="XP_006811999.1"/>
    </source>
</evidence>
<dbReference type="PANTHER" id="PTHR46888:SF1">
    <property type="entry name" value="RIBONUCLEASE H"/>
    <property type="match status" value="1"/>
</dbReference>
<reference evidence="5" key="1">
    <citation type="submission" date="2025-08" db="UniProtKB">
        <authorList>
            <consortium name="RefSeq"/>
        </authorList>
    </citation>
    <scope>IDENTIFICATION</scope>
    <source>
        <tissue evidence="5">Testes</tissue>
    </source>
</reference>
<gene>
    <name evidence="5" type="primary">LOC102803869</name>
</gene>
<dbReference type="InterPro" id="IPR036875">
    <property type="entry name" value="Znf_CCHC_sf"/>
</dbReference>
<dbReference type="SUPFAM" id="SSF57756">
    <property type="entry name" value="Retrovirus zinc finger-like domains"/>
    <property type="match status" value="1"/>
</dbReference>
<feature type="domain" description="CCHC-type" evidence="3">
    <location>
        <begin position="196"/>
        <end position="211"/>
    </location>
</feature>
<organism evidence="4 5">
    <name type="scientific">Saccoglossus kowalevskii</name>
    <name type="common">Acorn worm</name>
    <dbReference type="NCBI Taxonomy" id="10224"/>
    <lineage>
        <taxon>Eukaryota</taxon>
        <taxon>Metazoa</taxon>
        <taxon>Hemichordata</taxon>
        <taxon>Enteropneusta</taxon>
        <taxon>Harrimaniidae</taxon>
        <taxon>Saccoglossus</taxon>
    </lineage>
</organism>
<dbReference type="InterPro" id="IPR038269">
    <property type="entry name" value="SCAN_sf"/>
</dbReference>
<sequence>FELYATAQNWDKITEWDTNLGALLEGEALFEYSTLSLEDASHYDKVKRAVLAAYHLTGEGFRQKFRNIRPIQNETGTKFVTRLDNYLQRWLKIEQVNDFKQLQDIILREQFVQCCTKDHATFLKERKPTSIKEMAKYADRYVEAHGGWHPGHFKGTSFKAKSHSHQKGVDKPKPPQSDKATPSKSYVNQNKGNYNCYICNKRGHFARDCRQKKTYAFLAEMMNKHEDNPISDKTKDDIGGFLMIKPDPHLDQAFRKGFLTLDCGHQLPVLSAACNSSYAQAMPVQEGKIGTSVIQVLRDSGCSGVVVKSKYVEKNQMTGEIKSCVLIDGTVKQFPVARIHIDTPFFVGFVSALCMDNPVYDLILGNIPGMREPMDPDANWEGSQRLEQVQKGKSECDSETETETETQTAAAVQTRSQKEWVKKPLQELKVSSQIGEVTPEMLRKKQQTDVSLAKLHQLAKAGEAKVSKNGSACRYITVKGILYREYQSPQIDFGNTFRQIVVPNDYRKYVLKVAHESILGGHLGAKKTSSKILTNFFWPGIQADVKIYCQSCDICQCTIPKGRVTKVPLGHIPIIEEPFRRVAVDLVGPIEPATDRGHRYILVLVDFATRYPDAEALKTIGTEVVAEALLEKFNGTLKAMLKKMCEERPKDWDRYIHPLLFAYREVPQESTGFAPFELIFGHIVRGPMMILEELWTGETQASETKSVYQYVLDLRERLERTCQLAREALAKSASRYRSYYNKKAKKVSSLNYKIDLGHTRKIFHANLLKKYHHRSEVTASLVEYRGDIYDVACVSVVEEECQEE</sequence>
<feature type="non-terminal residue" evidence="5">
    <location>
        <position position="1"/>
    </location>
</feature>
<dbReference type="InterPro" id="IPR036397">
    <property type="entry name" value="RNaseH_sf"/>
</dbReference>
<dbReference type="GeneID" id="102803869"/>
<dbReference type="InterPro" id="IPR012337">
    <property type="entry name" value="RNaseH-like_sf"/>
</dbReference>
<evidence type="ECO:0000256" key="2">
    <source>
        <dbReference type="SAM" id="MobiDB-lite"/>
    </source>
</evidence>
<keyword evidence="1" id="KW-0479">Metal-binding</keyword>
<protein>
    <submittedName>
        <fullName evidence="5">Uncharacterized protein LOC102803869</fullName>
    </submittedName>
</protein>
<keyword evidence="1" id="KW-0863">Zinc-finger</keyword>